<keyword evidence="3" id="KW-1185">Reference proteome</keyword>
<accession>A0A1M5N9Y2</accession>
<dbReference type="NCBIfam" id="NF033233">
    <property type="entry name" value="twin_helix"/>
    <property type="match status" value="1"/>
</dbReference>
<keyword evidence="1" id="KW-1133">Transmembrane helix</keyword>
<proteinExistence type="predicted"/>
<sequence length="69" mass="7659">MLVNLLIVVFLLAILGSLFAGGYFVVRDPSSKRRAFWALSWRVGLQLALLLFLILAFTMGWIKPHALGG</sequence>
<name>A0A1M5N9Y2_9GAMM</name>
<evidence type="ECO:0000256" key="1">
    <source>
        <dbReference type="SAM" id="Phobius"/>
    </source>
</evidence>
<dbReference type="STRING" id="490188.SAMN04488068_1717"/>
<dbReference type="EMBL" id="FQWZ01000003">
    <property type="protein sequence ID" value="SHG86307.1"/>
    <property type="molecule type" value="Genomic_DNA"/>
</dbReference>
<organism evidence="2 3">
    <name type="scientific">Hydrocarboniphaga daqingensis</name>
    <dbReference type="NCBI Taxonomy" id="490188"/>
    <lineage>
        <taxon>Bacteria</taxon>
        <taxon>Pseudomonadati</taxon>
        <taxon>Pseudomonadota</taxon>
        <taxon>Gammaproteobacteria</taxon>
        <taxon>Nevskiales</taxon>
        <taxon>Nevskiaceae</taxon>
        <taxon>Hydrocarboniphaga</taxon>
    </lineage>
</organism>
<dbReference type="InterPro" id="IPR021313">
    <property type="entry name" value="DUF2909"/>
</dbReference>
<keyword evidence="1" id="KW-0812">Transmembrane</keyword>
<protein>
    <recommendedName>
        <fullName evidence="4">Hypoxia induced protein conserved region</fullName>
    </recommendedName>
</protein>
<reference evidence="2 3" key="1">
    <citation type="submission" date="2016-11" db="EMBL/GenBank/DDBJ databases">
        <authorList>
            <person name="Jaros S."/>
            <person name="Januszkiewicz K."/>
            <person name="Wedrychowicz H."/>
        </authorList>
    </citation>
    <scope>NUCLEOTIDE SEQUENCE [LARGE SCALE GENOMIC DNA]</scope>
    <source>
        <strain evidence="2 3">CGMCC 1.7049</strain>
    </source>
</reference>
<feature type="transmembrane region" description="Helical" evidence="1">
    <location>
        <begin position="6"/>
        <end position="26"/>
    </location>
</feature>
<dbReference type="Proteomes" id="UP000199758">
    <property type="component" value="Unassembled WGS sequence"/>
</dbReference>
<evidence type="ECO:0000313" key="2">
    <source>
        <dbReference type="EMBL" id="SHG86307.1"/>
    </source>
</evidence>
<dbReference type="AlphaFoldDB" id="A0A1M5N9Y2"/>
<gene>
    <name evidence="2" type="ORF">SAMN04488068_1717</name>
</gene>
<evidence type="ECO:0008006" key="4">
    <source>
        <dbReference type="Google" id="ProtNLM"/>
    </source>
</evidence>
<keyword evidence="1" id="KW-0472">Membrane</keyword>
<dbReference type="Pfam" id="PF11137">
    <property type="entry name" value="DUF2909"/>
    <property type="match status" value="1"/>
</dbReference>
<dbReference type="OrthoDB" id="7066027at2"/>
<feature type="transmembrane region" description="Helical" evidence="1">
    <location>
        <begin position="38"/>
        <end position="62"/>
    </location>
</feature>
<evidence type="ECO:0000313" key="3">
    <source>
        <dbReference type="Proteomes" id="UP000199758"/>
    </source>
</evidence>